<evidence type="ECO:0000313" key="3">
    <source>
        <dbReference type="EMBL" id="JAS28832.1"/>
    </source>
</evidence>
<feature type="coiled-coil region" evidence="1">
    <location>
        <begin position="218"/>
        <end position="245"/>
    </location>
</feature>
<sequence length="295" mass="33752">NSELILTESSINTQTEENTQSFYYDNLLRCDLNIPVLYTQQTQHKENEIHAKSDDEKDIENYTKLAKETTENDVERVLDMITKSQISQSSEGGGQDETDENVTSQEINEYVVVHAKRIWVEEDVIQYYNTKDNIEQTCWVQESINNENSAGKTIEIETEPVKCNSDRLLRNLQNEEEEFVEDEDDSGKNLFVDVENYELLNSEIQGDSMNIDLAVKLIDMIETKLELAANEVHSLNREISDLLENDSDPLESRGNPCDDEDVIRDRDAGVIEGVSHNFCGLGEDLVFHRRKPGPP</sequence>
<dbReference type="AlphaFoldDB" id="A0A1B6DT21"/>
<protein>
    <submittedName>
        <fullName evidence="3">Uncharacterized protein</fullName>
    </submittedName>
</protein>
<name>A0A1B6DT21_9HEMI</name>
<feature type="region of interest" description="Disordered" evidence="2">
    <location>
        <begin position="84"/>
        <end position="103"/>
    </location>
</feature>
<feature type="non-terminal residue" evidence="3">
    <location>
        <position position="1"/>
    </location>
</feature>
<dbReference type="EMBL" id="GEDC01008466">
    <property type="protein sequence ID" value="JAS28832.1"/>
    <property type="molecule type" value="Transcribed_RNA"/>
</dbReference>
<feature type="non-terminal residue" evidence="3">
    <location>
        <position position="295"/>
    </location>
</feature>
<reference evidence="3" key="1">
    <citation type="submission" date="2015-12" db="EMBL/GenBank/DDBJ databases">
        <title>De novo transcriptome assembly of four potential Pierce s Disease insect vectors from Arizona vineyards.</title>
        <authorList>
            <person name="Tassone E.E."/>
        </authorList>
    </citation>
    <scope>NUCLEOTIDE SEQUENCE</scope>
</reference>
<accession>A0A1B6DT21</accession>
<evidence type="ECO:0000256" key="1">
    <source>
        <dbReference type="SAM" id="Coils"/>
    </source>
</evidence>
<keyword evidence="1" id="KW-0175">Coiled coil</keyword>
<proteinExistence type="predicted"/>
<evidence type="ECO:0000256" key="2">
    <source>
        <dbReference type="SAM" id="MobiDB-lite"/>
    </source>
</evidence>
<gene>
    <name evidence="3" type="ORF">g.10486</name>
</gene>
<organism evidence="3">
    <name type="scientific">Clastoptera arizonana</name>
    <name type="common">Arizona spittle bug</name>
    <dbReference type="NCBI Taxonomy" id="38151"/>
    <lineage>
        <taxon>Eukaryota</taxon>
        <taxon>Metazoa</taxon>
        <taxon>Ecdysozoa</taxon>
        <taxon>Arthropoda</taxon>
        <taxon>Hexapoda</taxon>
        <taxon>Insecta</taxon>
        <taxon>Pterygota</taxon>
        <taxon>Neoptera</taxon>
        <taxon>Paraneoptera</taxon>
        <taxon>Hemiptera</taxon>
        <taxon>Auchenorrhyncha</taxon>
        <taxon>Cercopoidea</taxon>
        <taxon>Clastopteridae</taxon>
        <taxon>Clastoptera</taxon>
    </lineage>
</organism>